<keyword evidence="2" id="KW-0472">Membrane</keyword>
<dbReference type="EMBL" id="CP060139">
    <property type="protein sequence ID" value="QNR25094.1"/>
    <property type="molecule type" value="Genomic_DNA"/>
</dbReference>
<evidence type="ECO:0000313" key="3">
    <source>
        <dbReference type="EMBL" id="QNR25094.1"/>
    </source>
</evidence>
<reference evidence="3 4" key="1">
    <citation type="submission" date="2020-08" db="EMBL/GenBank/DDBJ databases">
        <title>Croceimicrobium hydrocarbonivorans gen. nov., sp. nov., a novel marine bacterium isolated from a bacterial consortium that degrades polyethylene terephthalate.</title>
        <authorList>
            <person name="Liu R."/>
        </authorList>
    </citation>
    <scope>NUCLEOTIDE SEQUENCE [LARGE SCALE GENOMIC DNA]</scope>
    <source>
        <strain evidence="3 4">A20-9</strain>
    </source>
</reference>
<gene>
    <name evidence="3" type="ORF">H4K34_04445</name>
</gene>
<feature type="compositionally biased region" description="Polar residues" evidence="1">
    <location>
        <begin position="132"/>
        <end position="146"/>
    </location>
</feature>
<feature type="compositionally biased region" description="Gly residues" evidence="1">
    <location>
        <begin position="147"/>
        <end position="157"/>
    </location>
</feature>
<keyword evidence="4" id="KW-1185">Reference proteome</keyword>
<feature type="compositionally biased region" description="Polar residues" evidence="1">
    <location>
        <begin position="108"/>
        <end position="122"/>
    </location>
</feature>
<accession>A0A7H0VH96</accession>
<evidence type="ECO:0000256" key="2">
    <source>
        <dbReference type="SAM" id="Phobius"/>
    </source>
</evidence>
<protein>
    <submittedName>
        <fullName evidence="3">Energy transducer TonB</fullName>
    </submittedName>
</protein>
<keyword evidence="2" id="KW-0812">Transmembrane</keyword>
<evidence type="ECO:0000256" key="1">
    <source>
        <dbReference type="SAM" id="MobiDB-lite"/>
    </source>
</evidence>
<sequence>MDIEEEKNNRRRALISTLVIHGALFILFLFVGLTYYDPKPEDGILINFGNSETGQGEVYEAPSSGSPQNQASTPVETQQVMTQDVEDAPSIDQSSNTSTPVEPDPEPQETTNNPNETDNQQVPDEPDLKPSESLQNLINNASNSQSGGQGITEGSGDQGREDGDPNSNNYTGNGGGGNGDGNYLLGNRKALAKPKPEPCEASGRVVVKIYVDPKGNVVRAVAGEKVPGGAATTTTSSCLFERARKAAMQTTFEADRDAPVQQSGYIIYNFTKN</sequence>
<dbReference type="RefSeq" id="WP_210759619.1">
    <property type="nucleotide sequence ID" value="NZ_CP060139.1"/>
</dbReference>
<feature type="transmembrane region" description="Helical" evidence="2">
    <location>
        <begin position="12"/>
        <end position="36"/>
    </location>
</feature>
<feature type="compositionally biased region" description="Polar residues" evidence="1">
    <location>
        <begin position="63"/>
        <end position="82"/>
    </location>
</feature>
<dbReference type="Proteomes" id="UP000516305">
    <property type="component" value="Chromosome"/>
</dbReference>
<dbReference type="KEGG" id="chyd:H4K34_04445"/>
<name>A0A7H0VH96_9FLAO</name>
<dbReference type="AlphaFoldDB" id="A0A7H0VH96"/>
<keyword evidence="2" id="KW-1133">Transmembrane helix</keyword>
<organism evidence="3 4">
    <name type="scientific">Croceimicrobium hydrocarbonivorans</name>
    <dbReference type="NCBI Taxonomy" id="2761580"/>
    <lineage>
        <taxon>Bacteria</taxon>
        <taxon>Pseudomonadati</taxon>
        <taxon>Bacteroidota</taxon>
        <taxon>Flavobacteriia</taxon>
        <taxon>Flavobacteriales</taxon>
        <taxon>Owenweeksiaceae</taxon>
        <taxon>Croceimicrobium</taxon>
    </lineage>
</organism>
<feature type="compositionally biased region" description="Polar residues" evidence="1">
    <location>
        <begin position="91"/>
        <end position="100"/>
    </location>
</feature>
<proteinExistence type="predicted"/>
<feature type="region of interest" description="Disordered" evidence="1">
    <location>
        <begin position="56"/>
        <end position="186"/>
    </location>
</feature>
<evidence type="ECO:0000313" key="4">
    <source>
        <dbReference type="Proteomes" id="UP000516305"/>
    </source>
</evidence>